<feature type="compositionally biased region" description="Polar residues" evidence="1">
    <location>
        <begin position="16"/>
        <end position="27"/>
    </location>
</feature>
<proteinExistence type="predicted"/>
<reference evidence="2" key="1">
    <citation type="journal article" date="2022" name="Int. J. Mol. Sci.">
        <title>Draft Genome of Tanacetum Coccineum: Genomic Comparison of Closely Related Tanacetum-Family Plants.</title>
        <authorList>
            <person name="Yamashiro T."/>
            <person name="Shiraishi A."/>
            <person name="Nakayama K."/>
            <person name="Satake H."/>
        </authorList>
    </citation>
    <scope>NUCLEOTIDE SEQUENCE</scope>
</reference>
<feature type="region of interest" description="Disordered" evidence="1">
    <location>
        <begin position="65"/>
        <end position="85"/>
    </location>
</feature>
<evidence type="ECO:0008006" key="4">
    <source>
        <dbReference type="Google" id="ProtNLM"/>
    </source>
</evidence>
<protein>
    <recommendedName>
        <fullName evidence="4">Reverse transcriptase domain-containing protein</fullName>
    </recommendedName>
</protein>
<evidence type="ECO:0000256" key="1">
    <source>
        <dbReference type="SAM" id="MobiDB-lite"/>
    </source>
</evidence>
<name>A0ABQ5EB32_9ASTR</name>
<feature type="region of interest" description="Disordered" evidence="1">
    <location>
        <begin position="1"/>
        <end position="47"/>
    </location>
</feature>
<evidence type="ECO:0000313" key="3">
    <source>
        <dbReference type="Proteomes" id="UP001151760"/>
    </source>
</evidence>
<organism evidence="2 3">
    <name type="scientific">Tanacetum coccineum</name>
    <dbReference type="NCBI Taxonomy" id="301880"/>
    <lineage>
        <taxon>Eukaryota</taxon>
        <taxon>Viridiplantae</taxon>
        <taxon>Streptophyta</taxon>
        <taxon>Embryophyta</taxon>
        <taxon>Tracheophyta</taxon>
        <taxon>Spermatophyta</taxon>
        <taxon>Magnoliopsida</taxon>
        <taxon>eudicotyledons</taxon>
        <taxon>Gunneridae</taxon>
        <taxon>Pentapetalae</taxon>
        <taxon>asterids</taxon>
        <taxon>campanulids</taxon>
        <taxon>Asterales</taxon>
        <taxon>Asteraceae</taxon>
        <taxon>Asteroideae</taxon>
        <taxon>Anthemideae</taxon>
        <taxon>Anthemidinae</taxon>
        <taxon>Tanacetum</taxon>
    </lineage>
</organism>
<feature type="compositionally biased region" description="Basic and acidic residues" evidence="1">
    <location>
        <begin position="68"/>
        <end position="77"/>
    </location>
</feature>
<evidence type="ECO:0000313" key="2">
    <source>
        <dbReference type="EMBL" id="GJT48105.1"/>
    </source>
</evidence>
<dbReference type="EMBL" id="BQNB010016125">
    <property type="protein sequence ID" value="GJT48105.1"/>
    <property type="molecule type" value="Genomic_DNA"/>
</dbReference>
<comment type="caution">
    <text evidence="2">The sequence shown here is derived from an EMBL/GenBank/DDBJ whole genome shotgun (WGS) entry which is preliminary data.</text>
</comment>
<dbReference type="Proteomes" id="UP001151760">
    <property type="component" value="Unassembled WGS sequence"/>
</dbReference>
<keyword evidence="3" id="KW-1185">Reference proteome</keyword>
<accession>A0ABQ5EB32</accession>
<reference evidence="2" key="2">
    <citation type="submission" date="2022-01" db="EMBL/GenBank/DDBJ databases">
        <authorList>
            <person name="Yamashiro T."/>
            <person name="Shiraishi A."/>
            <person name="Satake H."/>
            <person name="Nakayama K."/>
        </authorList>
    </citation>
    <scope>NUCLEOTIDE SEQUENCE</scope>
</reference>
<sequence>MTNNPNQKQHQRDWHTTSPNKETQSVWEQRVCPNDPPMSPPARLGHMAKFVPPRRVKEAFPVGKRRHYQEGPRDCKTKRPKPTPFTTRITHFKYHQRAKLPRNIKVYEGNKDLEDHLGILSAGAEQEEWPMPMWCKMFHQRYAKDPTEVHGIKRRLNKGLQGFMDQFKSESSHIRGVPLMLRISAFMHGHGHLKLAKKLNDKIPKIVDEMFERV</sequence>
<gene>
    <name evidence="2" type="ORF">Tco_0974262</name>
</gene>